<organism evidence="3 4">
    <name type="scientific">Salix udensis</name>
    <dbReference type="NCBI Taxonomy" id="889485"/>
    <lineage>
        <taxon>Eukaryota</taxon>
        <taxon>Viridiplantae</taxon>
        <taxon>Streptophyta</taxon>
        <taxon>Embryophyta</taxon>
        <taxon>Tracheophyta</taxon>
        <taxon>Spermatophyta</taxon>
        <taxon>Magnoliopsida</taxon>
        <taxon>eudicotyledons</taxon>
        <taxon>Gunneridae</taxon>
        <taxon>Pentapetalae</taxon>
        <taxon>rosids</taxon>
        <taxon>fabids</taxon>
        <taxon>Malpighiales</taxon>
        <taxon>Salicaceae</taxon>
        <taxon>Saliceae</taxon>
        <taxon>Salix</taxon>
    </lineage>
</organism>
<accession>A0AAD6KSJ0</accession>
<feature type="compositionally biased region" description="Basic and acidic residues" evidence="1">
    <location>
        <begin position="163"/>
        <end position="179"/>
    </location>
</feature>
<feature type="region of interest" description="Disordered" evidence="1">
    <location>
        <begin position="130"/>
        <end position="191"/>
    </location>
</feature>
<keyword evidence="4" id="KW-1185">Reference proteome</keyword>
<keyword evidence="2" id="KW-0812">Transmembrane</keyword>
<keyword evidence="2" id="KW-1133">Transmembrane helix</keyword>
<gene>
    <name evidence="3" type="ORF">OIU84_020532</name>
</gene>
<proteinExistence type="predicted"/>
<sequence>MIQTMATEVAIQLEAEEAMVEETGLLDKMSASSVGVQGIGLEIALQLVAEAVVEVYYPHVLGSEELGTVGIVLVEIVIDTWMIAMMEDAMVIGIVLTAETTSMVGVIAMLVTGTQPMGIDFAGDRFSGSDRYAQNGKDRGYDRDGGPRGGNDSRYGGSGGPSRNDRSYKSRPGPYDHRPSRGGRPSSFERY</sequence>
<reference evidence="3 4" key="1">
    <citation type="journal article" date="2023" name="Int. J. Mol. Sci.">
        <title>De Novo Assembly and Annotation of 11 Diverse Shrub Willow (Salix) Genomes Reveals Novel Gene Organization in Sex-Linked Regions.</title>
        <authorList>
            <person name="Hyden B."/>
            <person name="Feng K."/>
            <person name="Yates T.B."/>
            <person name="Jawdy S."/>
            <person name="Cereghino C."/>
            <person name="Smart L.B."/>
            <person name="Muchero W."/>
        </authorList>
    </citation>
    <scope>NUCLEOTIDE SEQUENCE [LARGE SCALE GENOMIC DNA]</scope>
    <source>
        <tissue evidence="3">Shoot tip</tissue>
    </source>
</reference>
<evidence type="ECO:0000256" key="2">
    <source>
        <dbReference type="SAM" id="Phobius"/>
    </source>
</evidence>
<dbReference type="AlphaFoldDB" id="A0AAD6KSJ0"/>
<feature type="transmembrane region" description="Helical" evidence="2">
    <location>
        <begin position="90"/>
        <end position="111"/>
    </location>
</feature>
<protein>
    <submittedName>
        <fullName evidence="3">Uncharacterized protein</fullName>
    </submittedName>
</protein>
<dbReference type="Proteomes" id="UP001162972">
    <property type="component" value="Chromosome 8"/>
</dbReference>
<comment type="caution">
    <text evidence="3">The sequence shown here is derived from an EMBL/GenBank/DDBJ whole genome shotgun (WGS) entry which is preliminary data.</text>
</comment>
<evidence type="ECO:0000256" key="1">
    <source>
        <dbReference type="SAM" id="MobiDB-lite"/>
    </source>
</evidence>
<keyword evidence="2" id="KW-0472">Membrane</keyword>
<evidence type="ECO:0000313" key="3">
    <source>
        <dbReference type="EMBL" id="KAJ6428900.1"/>
    </source>
</evidence>
<dbReference type="EMBL" id="JAPFFJ010000004">
    <property type="protein sequence ID" value="KAJ6428900.1"/>
    <property type="molecule type" value="Genomic_DNA"/>
</dbReference>
<feature type="compositionally biased region" description="Basic and acidic residues" evidence="1">
    <location>
        <begin position="136"/>
        <end position="146"/>
    </location>
</feature>
<name>A0AAD6KSJ0_9ROSI</name>
<evidence type="ECO:0000313" key="4">
    <source>
        <dbReference type="Proteomes" id="UP001162972"/>
    </source>
</evidence>